<name>A0A422MVH8_TRYRA</name>
<dbReference type="OrthoDB" id="249955at2759"/>
<accession>A0A422MVH8</accession>
<keyword evidence="3" id="KW-1185">Reference proteome</keyword>
<dbReference type="GeneID" id="40333354"/>
<dbReference type="AlphaFoldDB" id="A0A422MVH8"/>
<feature type="region of interest" description="Disordered" evidence="1">
    <location>
        <begin position="1"/>
        <end position="28"/>
    </location>
</feature>
<comment type="caution">
    <text evidence="2">The sequence shown here is derived from an EMBL/GenBank/DDBJ whole genome shotgun (WGS) entry which is preliminary data.</text>
</comment>
<evidence type="ECO:0000256" key="1">
    <source>
        <dbReference type="SAM" id="MobiDB-lite"/>
    </source>
</evidence>
<evidence type="ECO:0000313" key="3">
    <source>
        <dbReference type="Proteomes" id="UP000283634"/>
    </source>
</evidence>
<gene>
    <name evidence="2" type="ORF">TraAM80_09421</name>
</gene>
<dbReference type="RefSeq" id="XP_029234027.1">
    <property type="nucleotide sequence ID" value="XM_029386103.1"/>
</dbReference>
<sequence>MLKPYLPQGGGSESPQEEASFMSFSRPLTPENKSVTVAADATPSVDSSLPARRRQLWLSREGLHQEGFLLYGRATCTVGSAADLDGRPQGGVNRGVKQKRAASASPTLNHLSAPHNTYGAAVAHAAHAHTGGGYNGARARGVGPPPPLAERYFTPNVFGMEHFTRGSDAVPFGSGVETTLTMAA</sequence>
<organism evidence="2 3">
    <name type="scientific">Trypanosoma rangeli</name>
    <dbReference type="NCBI Taxonomy" id="5698"/>
    <lineage>
        <taxon>Eukaryota</taxon>
        <taxon>Discoba</taxon>
        <taxon>Euglenozoa</taxon>
        <taxon>Kinetoplastea</taxon>
        <taxon>Metakinetoplastina</taxon>
        <taxon>Trypanosomatida</taxon>
        <taxon>Trypanosomatidae</taxon>
        <taxon>Trypanosoma</taxon>
        <taxon>Herpetosoma</taxon>
    </lineage>
</organism>
<proteinExistence type="predicted"/>
<protein>
    <submittedName>
        <fullName evidence="2">Uncharacterized protein</fullName>
    </submittedName>
</protein>
<reference evidence="2 3" key="1">
    <citation type="journal article" date="2018" name="BMC Genomics">
        <title>Genomic comparison of Trypanosoma conorhini and Trypanosoma rangeli to Trypanosoma cruzi strains of high and low virulence.</title>
        <authorList>
            <person name="Bradwell K.R."/>
            <person name="Koparde V.N."/>
            <person name="Matveyev A.V."/>
            <person name="Serrano M.G."/>
            <person name="Alves J.M."/>
            <person name="Parikh H."/>
            <person name="Huang B."/>
            <person name="Lee V."/>
            <person name="Espinosa-Alvarez O."/>
            <person name="Ortiz P.A."/>
            <person name="Costa-Martins A.G."/>
            <person name="Teixeira M.M."/>
            <person name="Buck G.A."/>
        </authorList>
    </citation>
    <scope>NUCLEOTIDE SEQUENCE [LARGE SCALE GENOMIC DNA]</scope>
    <source>
        <strain evidence="2 3">AM80</strain>
    </source>
</reference>
<evidence type="ECO:0000313" key="2">
    <source>
        <dbReference type="EMBL" id="RNE97242.1"/>
    </source>
</evidence>
<dbReference type="Proteomes" id="UP000283634">
    <property type="component" value="Unassembled WGS sequence"/>
</dbReference>
<dbReference type="EMBL" id="MKGL01000585">
    <property type="protein sequence ID" value="RNE97242.1"/>
    <property type="molecule type" value="Genomic_DNA"/>
</dbReference>